<dbReference type="RefSeq" id="WP_045107226.1">
    <property type="nucleotide sequence ID" value="NZ_LN681225.1"/>
</dbReference>
<organism evidence="7 8">
    <name type="scientific">Legionella hackeliae</name>
    <dbReference type="NCBI Taxonomy" id="449"/>
    <lineage>
        <taxon>Bacteria</taxon>
        <taxon>Pseudomonadati</taxon>
        <taxon>Pseudomonadota</taxon>
        <taxon>Gammaproteobacteria</taxon>
        <taxon>Legionellales</taxon>
        <taxon>Legionellaceae</taxon>
        <taxon>Legionella</taxon>
    </lineage>
</organism>
<dbReference type="InterPro" id="IPR017961">
    <property type="entry name" value="DNA_pol_Y-fam_little_finger"/>
</dbReference>
<dbReference type="Pfam" id="PF13438">
    <property type="entry name" value="DUF4113"/>
    <property type="match status" value="1"/>
</dbReference>
<dbReference type="InterPro" id="IPR025188">
    <property type="entry name" value="DUF4113"/>
</dbReference>
<dbReference type="KEGG" id="lha:LHA_3174"/>
<keyword evidence="3" id="KW-0741">SOS mutagenesis</keyword>
<gene>
    <name evidence="7" type="primary">umuC</name>
    <name evidence="7" type="ORF">LHA_3174</name>
</gene>
<dbReference type="InterPro" id="IPR050116">
    <property type="entry name" value="DNA_polymerase-Y"/>
</dbReference>
<dbReference type="Pfam" id="PF11799">
    <property type="entry name" value="IMS_C"/>
    <property type="match status" value="1"/>
</dbReference>
<dbReference type="GO" id="GO:0003684">
    <property type="term" value="F:damaged DNA binding"/>
    <property type="evidence" value="ECO:0007669"/>
    <property type="project" value="InterPro"/>
</dbReference>
<dbReference type="EMBL" id="LN681225">
    <property type="protein sequence ID" value="CEK12158.1"/>
    <property type="molecule type" value="Genomic_DNA"/>
</dbReference>
<dbReference type="Gene3D" id="3.40.1170.60">
    <property type="match status" value="1"/>
</dbReference>
<evidence type="ECO:0000256" key="5">
    <source>
        <dbReference type="ARBA" id="ARBA00023236"/>
    </source>
</evidence>
<evidence type="ECO:0000256" key="3">
    <source>
        <dbReference type="ARBA" id="ARBA00023199"/>
    </source>
</evidence>
<dbReference type="HOGENOM" id="CLU_012348_3_0_6"/>
<reference evidence="8" key="1">
    <citation type="submission" date="2014-09" db="EMBL/GenBank/DDBJ databases">
        <authorList>
            <person name="Gomez-Valero L."/>
        </authorList>
    </citation>
    <scope>NUCLEOTIDE SEQUENCE [LARGE SCALE GENOMIC DNA]</scope>
    <source>
        <strain evidence="8">ATCC35250</strain>
    </source>
</reference>
<dbReference type="SUPFAM" id="SSF56672">
    <property type="entry name" value="DNA/RNA polymerases"/>
    <property type="match status" value="1"/>
</dbReference>
<dbReference type="GO" id="GO:0042276">
    <property type="term" value="P:error-prone translesion synthesis"/>
    <property type="evidence" value="ECO:0007669"/>
    <property type="project" value="TreeGrafter"/>
</dbReference>
<keyword evidence="5" id="KW-0742">SOS response</keyword>
<proteinExistence type="inferred from homology"/>
<comment type="similarity">
    <text evidence="1">Belongs to the DNA polymerase type-Y family.</text>
</comment>
<dbReference type="PROSITE" id="PS50173">
    <property type="entry name" value="UMUC"/>
    <property type="match status" value="1"/>
</dbReference>
<sequence length="420" mass="48047">MYALIDCNNFYASCERLFRPDLLNQPIVVLSNNDGCVVARSKEAKALGIKMAVPFFEVKGICKQHHVHVFSSNYALYGDLSQRVMKVIEENWQEMEIYSVDEAFLDLKTLAYEKIEAFCCDLQKKILKHTGIPISIGIGQTKTLAKVANHIAKKKLDCPVFNITGQETIWLSQLAVSDIWGVGRQWCRKLAGLGVTNAYELATMNPRLIKDKFNVTLQRTALELAGKPCLELEVIEPKQSIMSSCSFGTLQSEHSALKEAISHHCGIAWKKMRQQRLITQHLSIFIRSNSFRHDLPQYSNSIGFRLINPTDDIRYLTHMAKLCLDQIYKKGISYYKCGVLFADLINKQYQQMDIFNQPTDEEILRAEKIMKAMEGINTKYGTQTIRLAAQGWQKPWSMKRQLKTPSYTTKWSELPLAYLK</sequence>
<dbReference type="GO" id="GO:0006281">
    <property type="term" value="P:DNA repair"/>
    <property type="evidence" value="ECO:0007669"/>
    <property type="project" value="UniProtKB-KW"/>
</dbReference>
<dbReference type="Pfam" id="PF00817">
    <property type="entry name" value="IMS"/>
    <property type="match status" value="1"/>
</dbReference>
<evidence type="ECO:0000256" key="4">
    <source>
        <dbReference type="ARBA" id="ARBA00023204"/>
    </source>
</evidence>
<dbReference type="CDD" id="cd01700">
    <property type="entry name" value="PolY_Pol_V_umuC"/>
    <property type="match status" value="1"/>
</dbReference>
<protein>
    <submittedName>
        <fullName evidence="7">Protein umuC</fullName>
    </submittedName>
</protein>
<evidence type="ECO:0000313" key="7">
    <source>
        <dbReference type="EMBL" id="CEK12158.1"/>
    </source>
</evidence>
<dbReference type="OrthoDB" id="9808813at2"/>
<evidence type="ECO:0000259" key="6">
    <source>
        <dbReference type="PROSITE" id="PS50173"/>
    </source>
</evidence>
<keyword evidence="4" id="KW-0234">DNA repair</keyword>
<feature type="domain" description="UmuC" evidence="6">
    <location>
        <begin position="2"/>
        <end position="183"/>
    </location>
</feature>
<name>A0A0A8UTY3_LEGHA</name>
<dbReference type="Proteomes" id="UP000032803">
    <property type="component" value="Chromosome I"/>
</dbReference>
<dbReference type="GO" id="GO:0005829">
    <property type="term" value="C:cytosol"/>
    <property type="evidence" value="ECO:0007669"/>
    <property type="project" value="TreeGrafter"/>
</dbReference>
<keyword evidence="8" id="KW-1185">Reference proteome</keyword>
<dbReference type="PANTHER" id="PTHR11076">
    <property type="entry name" value="DNA REPAIR POLYMERASE UMUC / TRANSFERASE FAMILY MEMBER"/>
    <property type="match status" value="1"/>
</dbReference>
<evidence type="ECO:0000313" key="8">
    <source>
        <dbReference type="Proteomes" id="UP000032803"/>
    </source>
</evidence>
<evidence type="ECO:0000256" key="1">
    <source>
        <dbReference type="ARBA" id="ARBA00010945"/>
    </source>
</evidence>
<dbReference type="Gene3D" id="1.10.150.20">
    <property type="entry name" value="5' to 3' exonuclease, C-terminal subdomain"/>
    <property type="match status" value="1"/>
</dbReference>
<dbReference type="InterPro" id="IPR043128">
    <property type="entry name" value="Rev_trsase/Diguanyl_cyclase"/>
</dbReference>
<dbReference type="AlphaFoldDB" id="A0A0A8UTY3"/>
<dbReference type="InterPro" id="IPR043502">
    <property type="entry name" value="DNA/RNA_pol_sf"/>
</dbReference>
<accession>A0A0A8UTY3</accession>
<dbReference type="PATRIC" id="fig|449.7.peg.1702"/>
<dbReference type="InterPro" id="IPR001126">
    <property type="entry name" value="UmuC"/>
</dbReference>
<dbReference type="GO" id="GO:0003887">
    <property type="term" value="F:DNA-directed DNA polymerase activity"/>
    <property type="evidence" value="ECO:0007669"/>
    <property type="project" value="TreeGrafter"/>
</dbReference>
<dbReference type="Gene3D" id="3.30.70.270">
    <property type="match status" value="1"/>
</dbReference>
<dbReference type="GO" id="GO:0009432">
    <property type="term" value="P:SOS response"/>
    <property type="evidence" value="ECO:0007669"/>
    <property type="project" value="UniProtKB-KW"/>
</dbReference>
<evidence type="ECO:0000256" key="2">
    <source>
        <dbReference type="ARBA" id="ARBA00022763"/>
    </source>
</evidence>
<dbReference type="STRING" id="449.LHA_3174"/>
<keyword evidence="2" id="KW-0227">DNA damage</keyword>
<dbReference type="PANTHER" id="PTHR11076:SF34">
    <property type="entry name" value="PROTEIN UMUC"/>
    <property type="match status" value="1"/>
</dbReference>